<sequence length="779" mass="86674">MSSPAPPNSTPGPSNQGGSNSGAADNKQSTPTAATNTTGNNNNDKQQSQQQTQPPTPQQQQQQPQQQQQQQQQKPSAANLPSQDDLDKIVASYLQKKGYKATGSIFARESSGNTLSLEELSKVLTSSGAATQPGSSHVTKYKDVEEGDPDAYNISYRNLREWIEKSLDWYKPELRSVLFPIFVHAYLDLVSKNLTEQAKYFMETYKKDHVELHSLDINRLETVTSPEHIRENELSQMYRNNKYNLRMSSVPFELFLNYLQDNKYMLLLRIVNQYLNIQVVHGKLKSAGGLEMDDMAGVIGIAGHEAQQIESFNQQRVQLGEQHMDPAFKEEIERTLKERDTAKKESLAADPNAAAVAATTTEPTVSLLDTFKKVKQEATADGPAFGDIPLPQYRGTDIEAELESLKDLRKRVSLGNASLPSVCCYTFHNTHDGLNCLTMTEDASLIAGGFSESFIKIWSLKGEKLRGLRNTVNPAHVNDHNDLNRQKERHGSEYKRLVGHAGPVYGVSFSHDNKYLISCSEDKTVCYKGHNYPIWDVDFGPHGFYFATASHDRTARLWSCDHIHPLRIFSGHLSDVDTVKFHPNSKYLVTGSSDRTCRLWDVQRGTCVRVFTGHTGSIKTVAVSPNGRLMASAGEDKSIILWDLGSGRRLKRMTGHSSFIYSVAFSADSNVLVSGGADGTVRVWDVNKDTLSSSNVGFGTGEGTNESKRIRLDENERSKKEKKELAKEKLAAKEAKRKTVESNDQLGVFPTKHTPIYDIRFTPRNLCLVAGAYSPPESS</sequence>
<dbReference type="InterPro" id="IPR020472">
    <property type="entry name" value="WD40_PAC1"/>
</dbReference>
<dbReference type="PROSITE" id="PS50294">
    <property type="entry name" value="WD_REPEATS_REGION"/>
    <property type="match status" value="4"/>
</dbReference>
<dbReference type="InterPro" id="IPR019775">
    <property type="entry name" value="WD40_repeat_CS"/>
</dbReference>
<evidence type="ECO:0000313" key="12">
    <source>
        <dbReference type="Proteomes" id="UP000646827"/>
    </source>
</evidence>
<feature type="region of interest" description="Disordered" evidence="9">
    <location>
        <begin position="695"/>
        <end position="722"/>
    </location>
</feature>
<keyword evidence="7" id="KW-0539">Nucleus</keyword>
<evidence type="ECO:0000256" key="5">
    <source>
        <dbReference type="ARBA" id="ARBA00023015"/>
    </source>
</evidence>
<gene>
    <name evidence="11" type="ORF">INT45_006353</name>
</gene>
<proteinExistence type="inferred from homology"/>
<dbReference type="InterPro" id="IPR001680">
    <property type="entry name" value="WD40_rpt"/>
</dbReference>
<dbReference type="InterPro" id="IPR006594">
    <property type="entry name" value="LisH"/>
</dbReference>
<dbReference type="PANTHER" id="PTHR19879">
    <property type="entry name" value="TRANSCRIPTION INITIATION FACTOR TFIID"/>
    <property type="match status" value="1"/>
</dbReference>
<dbReference type="SUPFAM" id="SSF160897">
    <property type="entry name" value="Taf5 N-terminal domain-like"/>
    <property type="match status" value="1"/>
</dbReference>
<dbReference type="InterPro" id="IPR036322">
    <property type="entry name" value="WD40_repeat_dom_sf"/>
</dbReference>
<comment type="caution">
    <text evidence="11">The sequence shown here is derived from an EMBL/GenBank/DDBJ whole genome shotgun (WGS) entry which is preliminary data.</text>
</comment>
<evidence type="ECO:0000256" key="6">
    <source>
        <dbReference type="ARBA" id="ARBA00023163"/>
    </source>
</evidence>
<dbReference type="EMBL" id="JAEPRB010000478">
    <property type="protein sequence ID" value="KAG2215866.1"/>
    <property type="molecule type" value="Genomic_DNA"/>
</dbReference>
<feature type="region of interest" description="Disordered" evidence="9">
    <location>
        <begin position="1"/>
        <end position="84"/>
    </location>
</feature>
<dbReference type="SUPFAM" id="SSF81995">
    <property type="entry name" value="beta-sandwich domain of Sec23/24"/>
    <property type="match status" value="1"/>
</dbReference>
<evidence type="ECO:0000313" key="11">
    <source>
        <dbReference type="EMBL" id="KAG2215866.1"/>
    </source>
</evidence>
<feature type="compositionally biased region" description="Pro residues" evidence="9">
    <location>
        <begin position="1"/>
        <end position="10"/>
    </location>
</feature>
<evidence type="ECO:0000256" key="7">
    <source>
        <dbReference type="ARBA" id="ARBA00023242"/>
    </source>
</evidence>
<evidence type="ECO:0000256" key="3">
    <source>
        <dbReference type="ARBA" id="ARBA00022574"/>
    </source>
</evidence>
<dbReference type="CDD" id="cd08044">
    <property type="entry name" value="TAF5_NTD2"/>
    <property type="match status" value="1"/>
</dbReference>
<dbReference type="PANTHER" id="PTHR19879:SF1">
    <property type="entry name" value="CANNONBALL-RELATED"/>
    <property type="match status" value="1"/>
</dbReference>
<protein>
    <recommendedName>
        <fullName evidence="10">TFIID subunit TAF5 NTD2 domain-containing protein</fullName>
    </recommendedName>
</protein>
<dbReference type="InterPro" id="IPR015943">
    <property type="entry name" value="WD40/YVTN_repeat-like_dom_sf"/>
</dbReference>
<dbReference type="GO" id="GO:0016251">
    <property type="term" value="F:RNA polymerase II general transcription initiation factor activity"/>
    <property type="evidence" value="ECO:0007669"/>
    <property type="project" value="TreeGrafter"/>
</dbReference>
<dbReference type="PROSITE" id="PS00678">
    <property type="entry name" value="WD_REPEATS_1"/>
    <property type="match status" value="3"/>
</dbReference>
<feature type="repeat" description="WD" evidence="8">
    <location>
        <begin position="653"/>
        <end position="694"/>
    </location>
</feature>
<dbReference type="AlphaFoldDB" id="A0A8H7RU20"/>
<feature type="repeat" description="WD" evidence="8">
    <location>
        <begin position="611"/>
        <end position="652"/>
    </location>
</feature>
<accession>A0A8H7RU20</accession>
<dbReference type="Proteomes" id="UP000646827">
    <property type="component" value="Unassembled WGS sequence"/>
</dbReference>
<dbReference type="OrthoDB" id="10266330at2759"/>
<evidence type="ECO:0000259" key="10">
    <source>
        <dbReference type="Pfam" id="PF04494"/>
    </source>
</evidence>
<feature type="repeat" description="WD" evidence="8">
    <location>
        <begin position="569"/>
        <end position="610"/>
    </location>
</feature>
<evidence type="ECO:0000256" key="1">
    <source>
        <dbReference type="ARBA" id="ARBA00004123"/>
    </source>
</evidence>
<keyword evidence="12" id="KW-1185">Reference proteome</keyword>
<reference evidence="11 12" key="1">
    <citation type="submission" date="2020-12" db="EMBL/GenBank/DDBJ databases">
        <title>Metabolic potential, ecology and presence of endohyphal bacteria is reflected in genomic diversity of Mucoromycotina.</title>
        <authorList>
            <person name="Muszewska A."/>
            <person name="Okrasinska A."/>
            <person name="Steczkiewicz K."/>
            <person name="Drgas O."/>
            <person name="Orlowska M."/>
            <person name="Perlinska-Lenart U."/>
            <person name="Aleksandrzak-Piekarczyk T."/>
            <person name="Szatraj K."/>
            <person name="Zielenkiewicz U."/>
            <person name="Pilsyk S."/>
            <person name="Malc E."/>
            <person name="Mieczkowski P."/>
            <person name="Kruszewska J.S."/>
            <person name="Biernat P."/>
            <person name="Pawlowska J."/>
        </authorList>
    </citation>
    <scope>NUCLEOTIDE SEQUENCE [LARGE SCALE GENOMIC DNA]</scope>
    <source>
        <strain evidence="11 12">CBS 142.35</strain>
    </source>
</reference>
<dbReference type="Gene3D" id="2.130.10.10">
    <property type="entry name" value="YVTN repeat-like/Quinoprotein amine dehydrogenase"/>
    <property type="match status" value="3"/>
</dbReference>
<organism evidence="11 12">
    <name type="scientific">Circinella minor</name>
    <dbReference type="NCBI Taxonomy" id="1195481"/>
    <lineage>
        <taxon>Eukaryota</taxon>
        <taxon>Fungi</taxon>
        <taxon>Fungi incertae sedis</taxon>
        <taxon>Mucoromycota</taxon>
        <taxon>Mucoromycotina</taxon>
        <taxon>Mucoromycetes</taxon>
        <taxon>Mucorales</taxon>
        <taxon>Lichtheimiaceae</taxon>
        <taxon>Circinella</taxon>
    </lineage>
</organism>
<feature type="domain" description="TFIID subunit TAF5 NTD2" evidence="10">
    <location>
        <begin position="146"/>
        <end position="275"/>
    </location>
</feature>
<dbReference type="Gene3D" id="1.25.40.500">
    <property type="entry name" value="TFIID subunit TAF5, NTD2 domain"/>
    <property type="match status" value="1"/>
</dbReference>
<dbReference type="PRINTS" id="PR00320">
    <property type="entry name" value="GPROTEINBRPT"/>
</dbReference>
<dbReference type="InterPro" id="IPR007582">
    <property type="entry name" value="TFIID_NTD2"/>
</dbReference>
<comment type="similarity">
    <text evidence="2">Belongs to the WD repeat TAF5 family.</text>
</comment>
<dbReference type="PROSITE" id="PS50082">
    <property type="entry name" value="WD_REPEATS_2"/>
    <property type="match status" value="5"/>
</dbReference>
<keyword evidence="3 8" id="KW-0853">WD repeat</keyword>
<feature type="compositionally biased region" description="Low complexity" evidence="9">
    <location>
        <begin position="30"/>
        <end position="76"/>
    </location>
</feature>
<evidence type="ECO:0000256" key="9">
    <source>
        <dbReference type="SAM" id="MobiDB-lite"/>
    </source>
</evidence>
<keyword evidence="4" id="KW-0677">Repeat</keyword>
<keyword evidence="6" id="KW-0804">Transcription</keyword>
<dbReference type="CDD" id="cd00200">
    <property type="entry name" value="WD40"/>
    <property type="match status" value="1"/>
</dbReference>
<comment type="subcellular location">
    <subcellularLocation>
        <location evidence="1">Nucleus</location>
    </subcellularLocation>
</comment>
<evidence type="ECO:0000256" key="2">
    <source>
        <dbReference type="ARBA" id="ARBA00009435"/>
    </source>
</evidence>
<keyword evidence="5" id="KW-0805">Transcription regulation</keyword>
<dbReference type="SMART" id="SM00320">
    <property type="entry name" value="WD40"/>
    <property type="match status" value="6"/>
</dbReference>
<dbReference type="SMART" id="SM00667">
    <property type="entry name" value="LisH"/>
    <property type="match status" value="1"/>
</dbReference>
<dbReference type="GO" id="GO:0005669">
    <property type="term" value="C:transcription factor TFIID complex"/>
    <property type="evidence" value="ECO:0007669"/>
    <property type="project" value="TreeGrafter"/>
</dbReference>
<evidence type="ECO:0000256" key="4">
    <source>
        <dbReference type="ARBA" id="ARBA00022737"/>
    </source>
</evidence>
<feature type="repeat" description="WD" evidence="8">
    <location>
        <begin position="527"/>
        <end position="559"/>
    </location>
</feature>
<dbReference type="InterPro" id="IPR037264">
    <property type="entry name" value="TFIID_NTD2_sf"/>
</dbReference>
<feature type="compositionally biased region" description="Low complexity" evidence="9">
    <location>
        <begin position="11"/>
        <end position="22"/>
    </location>
</feature>
<dbReference type="Pfam" id="PF04494">
    <property type="entry name" value="TFIID_NTD2"/>
    <property type="match status" value="1"/>
</dbReference>
<evidence type="ECO:0000256" key="8">
    <source>
        <dbReference type="PROSITE-ProRule" id="PRU00221"/>
    </source>
</evidence>
<dbReference type="GO" id="GO:0006367">
    <property type="term" value="P:transcription initiation at RNA polymerase II promoter"/>
    <property type="evidence" value="ECO:0007669"/>
    <property type="project" value="TreeGrafter"/>
</dbReference>
<feature type="repeat" description="WD" evidence="8">
    <location>
        <begin position="497"/>
        <end position="525"/>
    </location>
</feature>
<name>A0A8H7RU20_9FUNG</name>
<dbReference type="PROSITE" id="PS50896">
    <property type="entry name" value="LISH"/>
    <property type="match status" value="1"/>
</dbReference>
<dbReference type="Pfam" id="PF00400">
    <property type="entry name" value="WD40"/>
    <property type="match status" value="5"/>
</dbReference>
<feature type="compositionally biased region" description="Basic and acidic residues" evidence="9">
    <location>
        <begin position="705"/>
        <end position="722"/>
    </location>
</feature>
<dbReference type="SUPFAM" id="SSF50978">
    <property type="entry name" value="WD40 repeat-like"/>
    <property type="match status" value="1"/>
</dbReference>